<dbReference type="STRING" id="269796.Rru_A2516"/>
<dbReference type="InterPro" id="IPR004358">
    <property type="entry name" value="Sig_transdc_His_kin-like_C"/>
</dbReference>
<proteinExistence type="predicted"/>
<accession>Q2RRC9</accession>
<reference evidence="6 7" key="1">
    <citation type="journal article" date="2011" name="Stand. Genomic Sci.">
        <title>Complete genome sequence of Rhodospirillum rubrum type strain (S1).</title>
        <authorList>
            <person name="Munk A.C."/>
            <person name="Copeland A."/>
            <person name="Lucas S."/>
            <person name="Lapidus A."/>
            <person name="Del Rio T.G."/>
            <person name="Barry K."/>
            <person name="Detter J.C."/>
            <person name="Hammon N."/>
            <person name="Israni S."/>
            <person name="Pitluck S."/>
            <person name="Brettin T."/>
            <person name="Bruce D."/>
            <person name="Han C."/>
            <person name="Tapia R."/>
            <person name="Gilna P."/>
            <person name="Schmutz J."/>
            <person name="Larimer F."/>
            <person name="Land M."/>
            <person name="Kyrpides N.C."/>
            <person name="Mavromatis K."/>
            <person name="Richardson P."/>
            <person name="Rohde M."/>
            <person name="Goker M."/>
            <person name="Klenk H.P."/>
            <person name="Zhang Y."/>
            <person name="Roberts G.P."/>
            <person name="Reslewic S."/>
            <person name="Schwartz D.C."/>
        </authorList>
    </citation>
    <scope>NUCLEOTIDE SEQUENCE [LARGE SCALE GENOMIC DNA]</scope>
    <source>
        <strain evidence="7">ATCC 11170 / ATH 1.1.1 / DSM 467 / LMG 4362 / NCIMB 8255 / S1</strain>
    </source>
</reference>
<dbReference type="Gene3D" id="3.30.565.10">
    <property type="entry name" value="Histidine kinase-like ATPase, C-terminal domain"/>
    <property type="match status" value="1"/>
</dbReference>
<dbReference type="PANTHER" id="PTHR43065">
    <property type="entry name" value="SENSOR HISTIDINE KINASE"/>
    <property type="match status" value="1"/>
</dbReference>
<dbReference type="InterPro" id="IPR000014">
    <property type="entry name" value="PAS"/>
</dbReference>
<keyword evidence="3" id="KW-0597">Phosphoprotein</keyword>
<dbReference type="EC" id="2.7.13.3" evidence="2"/>
<dbReference type="Proteomes" id="UP000001929">
    <property type="component" value="Chromosome"/>
</dbReference>
<name>Q2RRC9_RHORT</name>
<dbReference type="EnsemblBacteria" id="ABC23316">
    <property type="protein sequence ID" value="ABC23316"/>
    <property type="gene ID" value="Rru_A2516"/>
</dbReference>
<dbReference type="GO" id="GO:0000155">
    <property type="term" value="F:phosphorelay sensor kinase activity"/>
    <property type="evidence" value="ECO:0007669"/>
    <property type="project" value="InterPro"/>
</dbReference>
<dbReference type="InterPro" id="IPR003594">
    <property type="entry name" value="HATPase_dom"/>
</dbReference>
<protein>
    <recommendedName>
        <fullName evidence="2">histidine kinase</fullName>
        <ecNumber evidence="2">2.7.13.3</ecNumber>
    </recommendedName>
</protein>
<evidence type="ECO:0000313" key="7">
    <source>
        <dbReference type="Proteomes" id="UP000001929"/>
    </source>
</evidence>
<dbReference type="InterPro" id="IPR013655">
    <property type="entry name" value="PAS_fold_3"/>
</dbReference>
<dbReference type="HOGENOM" id="CLU_340873_0_0_5"/>
<keyword evidence="6" id="KW-0808">Transferase</keyword>
<dbReference type="Gene3D" id="1.20.58.920">
    <property type="match status" value="1"/>
</dbReference>
<dbReference type="Pfam" id="PF08447">
    <property type="entry name" value="PAS_3"/>
    <property type="match status" value="1"/>
</dbReference>
<dbReference type="EMBL" id="CP000230">
    <property type="protein sequence ID" value="ABC23316.1"/>
    <property type="molecule type" value="Genomic_DNA"/>
</dbReference>
<evidence type="ECO:0000313" key="6">
    <source>
        <dbReference type="EMBL" id="ABC23316.1"/>
    </source>
</evidence>
<gene>
    <name evidence="6" type="ordered locus">Rru_A2516</name>
</gene>
<dbReference type="InterPro" id="IPR005467">
    <property type="entry name" value="His_kinase_dom"/>
</dbReference>
<comment type="catalytic activity">
    <reaction evidence="1">
        <text>ATP + protein L-histidine = ADP + protein N-phospho-L-histidine.</text>
        <dbReference type="EC" id="2.7.13.3"/>
    </reaction>
</comment>
<dbReference type="SMART" id="SM00387">
    <property type="entry name" value="HATPase_c"/>
    <property type="match status" value="1"/>
</dbReference>
<dbReference type="PhylomeDB" id="Q2RRC9"/>
<keyword evidence="4" id="KW-0175">Coiled coil</keyword>
<dbReference type="Gene3D" id="1.10.287.130">
    <property type="match status" value="1"/>
</dbReference>
<dbReference type="InterPro" id="IPR038188">
    <property type="entry name" value="TorS_sensor_sf"/>
</dbReference>
<dbReference type="PROSITE" id="PS50109">
    <property type="entry name" value="HIS_KIN"/>
    <property type="match status" value="1"/>
</dbReference>
<evidence type="ECO:0000256" key="3">
    <source>
        <dbReference type="ARBA" id="ARBA00022553"/>
    </source>
</evidence>
<keyword evidence="7" id="KW-1185">Reference proteome</keyword>
<dbReference type="CDD" id="cd00130">
    <property type="entry name" value="PAS"/>
    <property type="match status" value="1"/>
</dbReference>
<dbReference type="InterPro" id="IPR036890">
    <property type="entry name" value="HATPase_C_sf"/>
</dbReference>
<organism evidence="6 7">
    <name type="scientific">Rhodospirillum rubrum (strain ATCC 11170 / ATH 1.1.1 / DSM 467 / LMG 4362 / NCIMB 8255 / S1)</name>
    <dbReference type="NCBI Taxonomy" id="269796"/>
    <lineage>
        <taxon>Bacteria</taxon>
        <taxon>Pseudomonadati</taxon>
        <taxon>Pseudomonadota</taxon>
        <taxon>Alphaproteobacteria</taxon>
        <taxon>Rhodospirillales</taxon>
        <taxon>Rhodospirillaceae</taxon>
        <taxon>Rhodospirillum</taxon>
    </lineage>
</organism>
<dbReference type="Gene3D" id="3.30.450.20">
    <property type="entry name" value="PAS domain"/>
    <property type="match status" value="1"/>
</dbReference>
<dbReference type="InterPro" id="IPR036097">
    <property type="entry name" value="HisK_dim/P_sf"/>
</dbReference>
<dbReference type="RefSeq" id="WP_011390269.1">
    <property type="nucleotide sequence ID" value="NC_007643.1"/>
</dbReference>
<evidence type="ECO:0000256" key="2">
    <source>
        <dbReference type="ARBA" id="ARBA00012438"/>
    </source>
</evidence>
<dbReference type="SUPFAM" id="SSF55785">
    <property type="entry name" value="PYP-like sensor domain (PAS domain)"/>
    <property type="match status" value="1"/>
</dbReference>
<dbReference type="SUPFAM" id="SSF55874">
    <property type="entry name" value="ATPase domain of HSP90 chaperone/DNA topoisomerase II/histidine kinase"/>
    <property type="match status" value="1"/>
</dbReference>
<dbReference type="PATRIC" id="fig|269796.9.peg.2623"/>
<dbReference type="KEGG" id="rru:Rru_A2516"/>
<dbReference type="InterPro" id="IPR035965">
    <property type="entry name" value="PAS-like_dom_sf"/>
</dbReference>
<dbReference type="PRINTS" id="PR00344">
    <property type="entry name" value="BCTRLSENSOR"/>
</dbReference>
<feature type="domain" description="Histidine kinase" evidence="5">
    <location>
        <begin position="549"/>
        <end position="784"/>
    </location>
</feature>
<dbReference type="eggNOG" id="COG4191">
    <property type="taxonomic scope" value="Bacteria"/>
</dbReference>
<dbReference type="AlphaFoldDB" id="Q2RRC9"/>
<dbReference type="SUPFAM" id="SSF47384">
    <property type="entry name" value="Homodimeric domain of signal transducing histidine kinase"/>
    <property type="match status" value="1"/>
</dbReference>
<evidence type="ECO:0000259" key="5">
    <source>
        <dbReference type="PROSITE" id="PS50109"/>
    </source>
</evidence>
<sequence>MAGLRFGVRSRLVLAFSAMAAMTLVTSAVAILSFSEVEARFIELTTTRLPAMAAATKLSQQAESIVAQAPALVAASSPTELHTIDFRIRDQLSWLAELIERVRKTDGEAIAMARVDDLARELERRFVDLATQVERRLSMEALDRQTLGRLLVLGRTITGIRDQRETEGPPEDAAIARRWAAGAQDANTVLIAALATTDAAILRNLGEAFGDLLETAETESARLSDPLSQDMRRSTAELRHLGLGEAGIFNRRQAHMDITRGIQGTLTRNRLSGDLLSGASSQLADRIAEEAVKSALVLRAELHNRGAMMIVLSLFGVFGAGIVLLHLQRTVLRRLATLRAAMTAPLSTRPLVLEGSDDADEIGDMARALKGYAQAIADREHALRQSEGRFRAMATNVPGVLFQWFWRPLGEPRFLYVSPRCQDLFGVSPALVLADWRKLGFSLEDQRAWVVRAAQAARDSRDWIQEGRIALANGGERWWRVVAAPTPGEEPDTIILNGVLIDITALKDNERDLRAARQQAEQALSDLRSTQDTLVQAEKLASLGQLVAGIAHEINTPLGTGITGATFLDQETRQIAGRFRSGTLRRSELADYMERAEETARLIFTNLSRAGDLVQSFKQVAVDQVSDDRRTFALDTYIDEIFQSLNPRLRQTRLTVERAIEPGLMVDGYPGVLFRILSNLVMNTLMHGFEPHETGTIRVEARLLPDSAPGRVELVYFDTGKGIPHEIQGRVFDPFFTTRRGQGGTGLGLNIVYNLVTQSLGGTMTLSSHPGTGTTFTVVFPIKAPRGVQAVPSPQPIKDSGAATA</sequence>
<evidence type="ECO:0000256" key="4">
    <source>
        <dbReference type="SAM" id="Coils"/>
    </source>
</evidence>
<keyword evidence="6" id="KW-0418">Kinase</keyword>
<dbReference type="Pfam" id="PF02518">
    <property type="entry name" value="HATPase_c"/>
    <property type="match status" value="1"/>
</dbReference>
<dbReference type="CDD" id="cd00082">
    <property type="entry name" value="HisKA"/>
    <property type="match status" value="1"/>
</dbReference>
<feature type="coiled-coil region" evidence="4">
    <location>
        <begin position="503"/>
        <end position="540"/>
    </location>
</feature>
<evidence type="ECO:0000256" key="1">
    <source>
        <dbReference type="ARBA" id="ARBA00000085"/>
    </source>
</evidence>
<dbReference type="InterPro" id="IPR003661">
    <property type="entry name" value="HisK_dim/P_dom"/>
</dbReference>